<evidence type="ECO:0000259" key="9">
    <source>
        <dbReference type="Pfam" id="PF01551"/>
    </source>
</evidence>
<dbReference type="PANTHER" id="PTHR21666">
    <property type="entry name" value="PEPTIDASE-RELATED"/>
    <property type="match status" value="1"/>
</dbReference>
<protein>
    <submittedName>
        <fullName evidence="10">Septal ring factor EnvC (AmiA/AmiB activator)</fullName>
    </submittedName>
</protein>
<keyword evidence="5" id="KW-0862">Zinc</keyword>
<dbReference type="InterPro" id="IPR011055">
    <property type="entry name" value="Dup_hybrid_motif"/>
</dbReference>
<dbReference type="GO" id="GO:0004222">
    <property type="term" value="F:metalloendopeptidase activity"/>
    <property type="evidence" value="ECO:0007669"/>
    <property type="project" value="TreeGrafter"/>
</dbReference>
<dbReference type="Pfam" id="PF01551">
    <property type="entry name" value="Peptidase_M23"/>
    <property type="match status" value="1"/>
</dbReference>
<keyword evidence="4" id="KW-0378">Hydrolase</keyword>
<comment type="cofactor">
    <cofactor evidence="1">
        <name>Zn(2+)</name>
        <dbReference type="ChEBI" id="CHEBI:29105"/>
    </cofactor>
</comment>
<proteinExistence type="predicted"/>
<feature type="coiled-coil region" evidence="7">
    <location>
        <begin position="198"/>
        <end position="264"/>
    </location>
</feature>
<feature type="coiled-coil region" evidence="7">
    <location>
        <begin position="51"/>
        <end position="120"/>
    </location>
</feature>
<evidence type="ECO:0000313" key="10">
    <source>
        <dbReference type="EMBL" id="TCK23742.1"/>
    </source>
</evidence>
<evidence type="ECO:0000256" key="8">
    <source>
        <dbReference type="SAM" id="SignalP"/>
    </source>
</evidence>
<gene>
    <name evidence="10" type="ORF">EV667_3583</name>
</gene>
<accession>A0A4R1I1E6</accession>
<evidence type="ECO:0000256" key="6">
    <source>
        <dbReference type="ARBA" id="ARBA00023049"/>
    </source>
</evidence>
<dbReference type="InterPro" id="IPR016047">
    <property type="entry name" value="M23ase_b-sheet_dom"/>
</dbReference>
<evidence type="ECO:0000256" key="4">
    <source>
        <dbReference type="ARBA" id="ARBA00022801"/>
    </source>
</evidence>
<evidence type="ECO:0000256" key="3">
    <source>
        <dbReference type="ARBA" id="ARBA00022723"/>
    </source>
</evidence>
<dbReference type="GO" id="GO:0006508">
    <property type="term" value="P:proteolysis"/>
    <property type="evidence" value="ECO:0007669"/>
    <property type="project" value="UniProtKB-KW"/>
</dbReference>
<keyword evidence="7" id="KW-0175">Coiled coil</keyword>
<dbReference type="EMBL" id="SMFY01000003">
    <property type="protein sequence ID" value="TCK23742.1"/>
    <property type="molecule type" value="Genomic_DNA"/>
</dbReference>
<keyword evidence="8" id="KW-0732">Signal</keyword>
<keyword evidence="11" id="KW-1185">Reference proteome</keyword>
<comment type="caution">
    <text evidence="10">The sequence shown here is derived from an EMBL/GenBank/DDBJ whole genome shotgun (WGS) entry which is preliminary data.</text>
</comment>
<keyword evidence="6" id="KW-0482">Metalloprotease</keyword>
<keyword evidence="2" id="KW-0645">Protease</keyword>
<dbReference type="Proteomes" id="UP000295030">
    <property type="component" value="Unassembled WGS sequence"/>
</dbReference>
<feature type="chain" id="PRO_5020219659" evidence="8">
    <location>
        <begin position="41"/>
        <end position="451"/>
    </location>
</feature>
<feature type="signal peptide" evidence="8">
    <location>
        <begin position="1"/>
        <end position="40"/>
    </location>
</feature>
<dbReference type="Gene3D" id="2.70.70.10">
    <property type="entry name" value="Glucose Permease (Domain IIA)"/>
    <property type="match status" value="1"/>
</dbReference>
<dbReference type="GO" id="GO:0046872">
    <property type="term" value="F:metal ion binding"/>
    <property type="evidence" value="ECO:0007669"/>
    <property type="project" value="UniProtKB-KW"/>
</dbReference>
<keyword evidence="3" id="KW-0479">Metal-binding</keyword>
<sequence>MPAHRTASPPRRRPSRRAEACARLAVLALLAGLSAAPVLAQDAAPAAPEATQEQKQRIERLDAELKDSTAAQKRLAAEMAALEGDRAKLNEALLDTAIRVRETEAKLDVSEQRLLLLNREAADIRESLDARRAVLAEVLGGLVRLGRRPPPALMVRPDDALQSIRSAMMLGAVLPELKAETDLLASELAAQERVRQDSARERDALAELKRSLADERARTAALIEEKKNSLQQGEAALTEEKTRAAALAAEAGNVRELMERMETEVSATRKAAQDAAQIEAQQGAGSGQADRLAALQNPGRLSPGVPFEGAKGLLKLPVGGAVLKPFGAEDGYGGQEKGMSMGTRIEAQVASPSDGWVVYAGPFRSYGQLLIINAGGGYHILLAGMDKITVELGQFVLSGEPVGVMGRGPQLVSSAGLGTAQPILYVEFRKDGNSIDPTPWWATSESEKVRG</sequence>
<name>A0A4R1I1E6_ANCAQ</name>
<feature type="domain" description="M23ase beta-sheet core" evidence="9">
    <location>
        <begin position="336"/>
        <end position="437"/>
    </location>
</feature>
<dbReference type="SUPFAM" id="SSF51261">
    <property type="entry name" value="Duplicated hybrid motif"/>
    <property type="match status" value="1"/>
</dbReference>
<dbReference type="PANTHER" id="PTHR21666:SF288">
    <property type="entry name" value="CELL DIVISION PROTEIN YTFB"/>
    <property type="match status" value="1"/>
</dbReference>
<organism evidence="10 11">
    <name type="scientific">Ancylobacter aquaticus</name>
    <dbReference type="NCBI Taxonomy" id="100"/>
    <lineage>
        <taxon>Bacteria</taxon>
        <taxon>Pseudomonadati</taxon>
        <taxon>Pseudomonadota</taxon>
        <taxon>Alphaproteobacteria</taxon>
        <taxon>Hyphomicrobiales</taxon>
        <taxon>Xanthobacteraceae</taxon>
        <taxon>Ancylobacter</taxon>
    </lineage>
</organism>
<evidence type="ECO:0000256" key="2">
    <source>
        <dbReference type="ARBA" id="ARBA00022670"/>
    </source>
</evidence>
<evidence type="ECO:0000256" key="5">
    <source>
        <dbReference type="ARBA" id="ARBA00022833"/>
    </source>
</evidence>
<reference evidence="10 11" key="1">
    <citation type="submission" date="2019-03" db="EMBL/GenBank/DDBJ databases">
        <title>Genomic Encyclopedia of Type Strains, Phase IV (KMG-IV): sequencing the most valuable type-strain genomes for metagenomic binning, comparative biology and taxonomic classification.</title>
        <authorList>
            <person name="Goeker M."/>
        </authorList>
    </citation>
    <scope>NUCLEOTIDE SEQUENCE [LARGE SCALE GENOMIC DNA]</scope>
    <source>
        <strain evidence="10 11">DSM 101</strain>
    </source>
</reference>
<evidence type="ECO:0000313" key="11">
    <source>
        <dbReference type="Proteomes" id="UP000295030"/>
    </source>
</evidence>
<evidence type="ECO:0000256" key="7">
    <source>
        <dbReference type="SAM" id="Coils"/>
    </source>
</evidence>
<dbReference type="InterPro" id="IPR050570">
    <property type="entry name" value="Cell_wall_metabolism_enzyme"/>
</dbReference>
<evidence type="ECO:0000256" key="1">
    <source>
        <dbReference type="ARBA" id="ARBA00001947"/>
    </source>
</evidence>
<dbReference type="CDD" id="cd12797">
    <property type="entry name" value="M23_peptidase"/>
    <property type="match status" value="1"/>
</dbReference>
<dbReference type="AlphaFoldDB" id="A0A4R1I1E6"/>